<dbReference type="InterPro" id="IPR050368">
    <property type="entry name" value="ClC-type_chloride_channel"/>
</dbReference>
<proteinExistence type="predicted"/>
<dbReference type="InterPro" id="IPR001807">
    <property type="entry name" value="ClC"/>
</dbReference>
<keyword evidence="9" id="KW-0407">Ion channel</keyword>
<feature type="transmembrane region" description="Helical" evidence="10">
    <location>
        <begin position="74"/>
        <end position="97"/>
    </location>
</feature>
<accession>A0A382V3E4</accession>
<evidence type="ECO:0008006" key="12">
    <source>
        <dbReference type="Google" id="ProtNLM"/>
    </source>
</evidence>
<feature type="transmembrane region" description="Helical" evidence="10">
    <location>
        <begin position="21"/>
        <end position="54"/>
    </location>
</feature>
<feature type="non-terminal residue" evidence="11">
    <location>
        <position position="251"/>
    </location>
</feature>
<dbReference type="GO" id="GO:0034707">
    <property type="term" value="C:chloride channel complex"/>
    <property type="evidence" value="ECO:0007669"/>
    <property type="project" value="UniProtKB-KW"/>
</dbReference>
<dbReference type="Pfam" id="PF00654">
    <property type="entry name" value="Voltage_CLC"/>
    <property type="match status" value="1"/>
</dbReference>
<reference evidence="11" key="1">
    <citation type="submission" date="2018-05" db="EMBL/GenBank/DDBJ databases">
        <authorList>
            <person name="Lanie J.A."/>
            <person name="Ng W.-L."/>
            <person name="Kazmierczak K.M."/>
            <person name="Andrzejewski T.M."/>
            <person name="Davidsen T.M."/>
            <person name="Wayne K.J."/>
            <person name="Tettelin H."/>
            <person name="Glass J.I."/>
            <person name="Rusch D."/>
            <person name="Podicherti R."/>
            <person name="Tsui H.-C.T."/>
            <person name="Winkler M.E."/>
        </authorList>
    </citation>
    <scope>NUCLEOTIDE SEQUENCE</scope>
</reference>
<dbReference type="PANTHER" id="PTHR43427:SF6">
    <property type="entry name" value="CHLORIDE CHANNEL PROTEIN CLC-E"/>
    <property type="match status" value="1"/>
</dbReference>
<name>A0A382V3E4_9ZZZZ</name>
<keyword evidence="8" id="KW-0868">Chloride</keyword>
<dbReference type="GO" id="GO:0005254">
    <property type="term" value="F:chloride channel activity"/>
    <property type="evidence" value="ECO:0007669"/>
    <property type="project" value="UniProtKB-KW"/>
</dbReference>
<evidence type="ECO:0000256" key="1">
    <source>
        <dbReference type="ARBA" id="ARBA00004141"/>
    </source>
</evidence>
<sequence>MMTSNGQLHKIQRMWKLRKKIYYRMLDTDAALTLGTALLVGIGAGFGAVIFRRLIESIHQFSFSDVPSFLGLDFPLHLLLMPALGGLVVGPLVYYYAREAKGHGVPEVMEALELCGGIIRPRVVLIKALASSVCIGTGGSVGREGPIAQIGSAIGSVVGQVLKLPKERIRTLVACGAAGGVAATFNAPIAGAIFALEVLLRRFGSLYFGAVVISAVTADVIAHYFEGDQRAFLVPDYSLISGWELLFYTLL</sequence>
<keyword evidence="7" id="KW-0869">Chloride channel</keyword>
<evidence type="ECO:0000313" key="11">
    <source>
        <dbReference type="EMBL" id="SVD40970.1"/>
    </source>
</evidence>
<dbReference type="Gene3D" id="1.10.3080.10">
    <property type="entry name" value="Clc chloride channel"/>
    <property type="match status" value="1"/>
</dbReference>
<evidence type="ECO:0000256" key="8">
    <source>
        <dbReference type="ARBA" id="ARBA00023214"/>
    </source>
</evidence>
<evidence type="ECO:0000256" key="2">
    <source>
        <dbReference type="ARBA" id="ARBA00022448"/>
    </source>
</evidence>
<keyword evidence="4 10" id="KW-1133">Transmembrane helix</keyword>
<dbReference type="InterPro" id="IPR014743">
    <property type="entry name" value="Cl-channel_core"/>
</dbReference>
<feature type="transmembrane region" description="Helical" evidence="10">
    <location>
        <begin position="172"/>
        <end position="194"/>
    </location>
</feature>
<dbReference type="CDD" id="cd00400">
    <property type="entry name" value="Voltage_gated_ClC"/>
    <property type="match status" value="1"/>
</dbReference>
<keyword evidence="5" id="KW-0406">Ion transport</keyword>
<feature type="transmembrane region" description="Helical" evidence="10">
    <location>
        <begin position="206"/>
        <end position="225"/>
    </location>
</feature>
<dbReference type="PRINTS" id="PR00762">
    <property type="entry name" value="CLCHANNEL"/>
</dbReference>
<evidence type="ECO:0000256" key="6">
    <source>
        <dbReference type="ARBA" id="ARBA00023136"/>
    </source>
</evidence>
<evidence type="ECO:0000256" key="3">
    <source>
        <dbReference type="ARBA" id="ARBA00022692"/>
    </source>
</evidence>
<evidence type="ECO:0000256" key="7">
    <source>
        <dbReference type="ARBA" id="ARBA00023173"/>
    </source>
</evidence>
<evidence type="ECO:0000256" key="5">
    <source>
        <dbReference type="ARBA" id="ARBA00023065"/>
    </source>
</evidence>
<keyword evidence="6 10" id="KW-0472">Membrane</keyword>
<dbReference type="AlphaFoldDB" id="A0A382V3E4"/>
<gene>
    <name evidence="11" type="ORF">METZ01_LOCUS393824</name>
</gene>
<dbReference type="PANTHER" id="PTHR43427">
    <property type="entry name" value="CHLORIDE CHANNEL PROTEIN CLC-E"/>
    <property type="match status" value="1"/>
</dbReference>
<dbReference type="SUPFAM" id="SSF81340">
    <property type="entry name" value="Clc chloride channel"/>
    <property type="match status" value="1"/>
</dbReference>
<dbReference type="EMBL" id="UINC01148843">
    <property type="protein sequence ID" value="SVD40970.1"/>
    <property type="molecule type" value="Genomic_DNA"/>
</dbReference>
<keyword evidence="2" id="KW-0813">Transport</keyword>
<comment type="subcellular location">
    <subcellularLocation>
        <location evidence="1">Membrane</location>
        <topology evidence="1">Multi-pass membrane protein</topology>
    </subcellularLocation>
</comment>
<evidence type="ECO:0000256" key="10">
    <source>
        <dbReference type="SAM" id="Phobius"/>
    </source>
</evidence>
<organism evidence="11">
    <name type="scientific">marine metagenome</name>
    <dbReference type="NCBI Taxonomy" id="408172"/>
    <lineage>
        <taxon>unclassified sequences</taxon>
        <taxon>metagenomes</taxon>
        <taxon>ecological metagenomes</taxon>
    </lineage>
</organism>
<protein>
    <recommendedName>
        <fullName evidence="12">Chloride channel protein</fullName>
    </recommendedName>
</protein>
<evidence type="ECO:0000256" key="4">
    <source>
        <dbReference type="ARBA" id="ARBA00022989"/>
    </source>
</evidence>
<keyword evidence="3 10" id="KW-0812">Transmembrane</keyword>
<evidence type="ECO:0000256" key="9">
    <source>
        <dbReference type="ARBA" id="ARBA00023303"/>
    </source>
</evidence>